<proteinExistence type="predicted"/>
<evidence type="ECO:0000259" key="1">
    <source>
        <dbReference type="PROSITE" id="PS51459"/>
    </source>
</evidence>
<dbReference type="PROSITE" id="PS51459">
    <property type="entry name" value="FIDO"/>
    <property type="match status" value="1"/>
</dbReference>
<dbReference type="InterPro" id="IPR003812">
    <property type="entry name" value="Fido"/>
</dbReference>
<dbReference type="PANTHER" id="PTHR39426:SF1">
    <property type="entry name" value="HOMOLOGY TO DEATH-ON-CURING PROTEIN OF PHAGE P1"/>
    <property type="match status" value="1"/>
</dbReference>
<dbReference type="GO" id="GO:0016301">
    <property type="term" value="F:kinase activity"/>
    <property type="evidence" value="ECO:0007669"/>
    <property type="project" value="InterPro"/>
</dbReference>
<dbReference type="Gene3D" id="1.20.120.1870">
    <property type="entry name" value="Fic/DOC protein, Fido domain"/>
    <property type="match status" value="1"/>
</dbReference>
<dbReference type="PIRSF" id="PIRSF018297">
    <property type="entry name" value="Doc"/>
    <property type="match status" value="1"/>
</dbReference>
<dbReference type="OrthoDB" id="9802752at2"/>
<dbReference type="InterPro" id="IPR006440">
    <property type="entry name" value="Doc"/>
</dbReference>
<name>A0A8B3FHH5_PECPM</name>
<dbReference type="AlphaFoldDB" id="A0A8B3FHH5"/>
<dbReference type="NCBIfam" id="TIGR01550">
    <property type="entry name" value="DOC_P1"/>
    <property type="match status" value="1"/>
</dbReference>
<dbReference type="Proteomes" id="UP000269665">
    <property type="component" value="Unassembled WGS sequence"/>
</dbReference>
<accession>A0A8B3FHH5</accession>
<dbReference type="EMBL" id="PSZG01000001">
    <property type="protein sequence ID" value="RKO78759.1"/>
    <property type="molecule type" value="Genomic_DNA"/>
</dbReference>
<protein>
    <submittedName>
        <fullName evidence="2">Type II toxin-antitoxin system death-on-curing family toxin</fullName>
    </submittedName>
</protein>
<dbReference type="KEGG" id="ppar:A8F97_17165"/>
<dbReference type="Pfam" id="PF02661">
    <property type="entry name" value="Fic"/>
    <property type="match status" value="1"/>
</dbReference>
<dbReference type="RefSeq" id="WP_033072317.1">
    <property type="nucleotide sequence ID" value="NZ_CP015749.1"/>
</dbReference>
<dbReference type="InterPro" id="IPR053737">
    <property type="entry name" value="Type_II_TA_Toxin"/>
</dbReference>
<reference evidence="2 3" key="1">
    <citation type="journal article" date="2018" name="BMC Genomics">
        <title>High genomic variability in the plant pathogenic bacterium Pectobacterium parmentieri deciphered from de novo assembled complete genomes.</title>
        <authorList>
            <person name="Zoledowska S."/>
            <person name="Motyka-Pomagruk A."/>
            <person name="Sledz W."/>
            <person name="Mengoni A."/>
            <person name="Lojkowska E."/>
        </authorList>
    </citation>
    <scope>NUCLEOTIDE SEQUENCE [LARGE SCALE GENOMIC DNA]</scope>
    <source>
        <strain evidence="2 3">IFB5626</strain>
    </source>
</reference>
<gene>
    <name evidence="2" type="ORF">C5E00_19265</name>
</gene>
<organism evidence="2 3">
    <name type="scientific">Pectobacterium parmentieri</name>
    <dbReference type="NCBI Taxonomy" id="1905730"/>
    <lineage>
        <taxon>Bacteria</taxon>
        <taxon>Pseudomonadati</taxon>
        <taxon>Pseudomonadota</taxon>
        <taxon>Gammaproteobacteria</taxon>
        <taxon>Enterobacterales</taxon>
        <taxon>Pectobacteriaceae</taxon>
        <taxon>Pectobacterium</taxon>
    </lineage>
</organism>
<dbReference type="PANTHER" id="PTHR39426">
    <property type="entry name" value="HOMOLOGY TO DEATH-ON-CURING PROTEIN OF PHAGE P1"/>
    <property type="match status" value="1"/>
</dbReference>
<sequence>MFEFLTMDQVIEIQQDTLASSGPPDRNRLGGALSRVENLHFYESCNDIFKLAALYLIAIAKAHAFNDANKRTAFQAAAIFLLMNIDPEIADDPEARSYDLNQSYELVKLTVFAAMDEANLEQTSFALRLLSSYRNDLMDDYDSDYLLPLQSSLSEE</sequence>
<evidence type="ECO:0000313" key="3">
    <source>
        <dbReference type="Proteomes" id="UP000269665"/>
    </source>
</evidence>
<evidence type="ECO:0000313" key="2">
    <source>
        <dbReference type="EMBL" id="RKO78759.1"/>
    </source>
</evidence>
<feature type="domain" description="Fido" evidence="1">
    <location>
        <begin position="1"/>
        <end position="128"/>
    </location>
</feature>
<comment type="caution">
    <text evidence="2">The sequence shown here is derived from an EMBL/GenBank/DDBJ whole genome shotgun (WGS) entry which is preliminary data.</text>
</comment>
<dbReference type="GeneID" id="45851190"/>